<dbReference type="PANTHER" id="PTHR33217:SF8">
    <property type="entry name" value="MUTATOR FAMILY TRANSPOSASE"/>
    <property type="match status" value="1"/>
</dbReference>
<keyword evidence="6" id="KW-0814">Transposable element</keyword>
<keyword evidence="5 6" id="KW-0233">DNA recombination</keyword>
<comment type="similarity">
    <text evidence="2 6">Belongs to the transposase mutator family.</text>
</comment>
<dbReference type="Pfam" id="PF00872">
    <property type="entry name" value="Transposase_mut"/>
    <property type="match status" value="1"/>
</dbReference>
<evidence type="ECO:0000256" key="1">
    <source>
        <dbReference type="ARBA" id="ARBA00002190"/>
    </source>
</evidence>
<keyword evidence="8" id="KW-1185">Reference proteome</keyword>
<keyword evidence="4 6" id="KW-0238">DNA-binding</keyword>
<evidence type="ECO:0000256" key="2">
    <source>
        <dbReference type="ARBA" id="ARBA00010961"/>
    </source>
</evidence>
<evidence type="ECO:0000256" key="4">
    <source>
        <dbReference type="ARBA" id="ARBA00023125"/>
    </source>
</evidence>
<name>A0ABW8T916_9CLOT</name>
<feature type="non-terminal residue" evidence="7">
    <location>
        <position position="1"/>
    </location>
</feature>
<dbReference type="RefSeq" id="WP_406771064.1">
    <property type="nucleotide sequence ID" value="NZ_JBJHZZ010000024.1"/>
</dbReference>
<gene>
    <name evidence="7" type="ORF">ACJDUG_16960</name>
</gene>
<accession>A0ABW8T916</accession>
<dbReference type="InterPro" id="IPR001207">
    <property type="entry name" value="Transposase_mutator"/>
</dbReference>
<keyword evidence="3 6" id="KW-0815">Transposition</keyword>
<reference evidence="7 8" key="1">
    <citation type="submission" date="2024-11" db="EMBL/GenBank/DDBJ databases">
        <authorList>
            <person name="Heng Y.C."/>
            <person name="Lim A.C.H."/>
            <person name="Lee J.K.Y."/>
            <person name="Kittelmann S."/>
        </authorList>
    </citation>
    <scope>NUCLEOTIDE SEQUENCE [LARGE SCALE GENOMIC DNA]</scope>
    <source>
        <strain evidence="7 8">WILCCON 0185</strain>
    </source>
</reference>
<protein>
    <recommendedName>
        <fullName evidence="6">Mutator family transposase</fullName>
    </recommendedName>
</protein>
<comment type="caution">
    <text evidence="7">The sequence shown here is derived from an EMBL/GenBank/DDBJ whole genome shotgun (WGS) entry which is preliminary data.</text>
</comment>
<sequence>LSGIKESIAVAFPNTEYQRCIVHQVRNTLKYVADKNKKEFAADLKTIYHAPSEELGHERMEKITDKWEELYPNAMKSWKTNWDVISPIFKFSADVRKVIYTTNAIESLNSTYRRLNRQRSVFPSDTALLKALYLSTFEATKKWSLPLRNWGKVYGELSIMFDGRLK</sequence>
<dbReference type="Proteomes" id="UP001623591">
    <property type="component" value="Unassembled WGS sequence"/>
</dbReference>
<organism evidence="7 8">
    <name type="scientific">Candidatus Clostridium stratigraminis</name>
    <dbReference type="NCBI Taxonomy" id="3381661"/>
    <lineage>
        <taxon>Bacteria</taxon>
        <taxon>Bacillati</taxon>
        <taxon>Bacillota</taxon>
        <taxon>Clostridia</taxon>
        <taxon>Eubacteriales</taxon>
        <taxon>Clostridiaceae</taxon>
        <taxon>Clostridium</taxon>
    </lineage>
</organism>
<dbReference type="EMBL" id="JBJHZZ010000024">
    <property type="protein sequence ID" value="MFL0248636.1"/>
    <property type="molecule type" value="Genomic_DNA"/>
</dbReference>
<proteinExistence type="inferred from homology"/>
<evidence type="ECO:0000256" key="3">
    <source>
        <dbReference type="ARBA" id="ARBA00022578"/>
    </source>
</evidence>
<evidence type="ECO:0000256" key="6">
    <source>
        <dbReference type="RuleBase" id="RU365089"/>
    </source>
</evidence>
<evidence type="ECO:0000313" key="8">
    <source>
        <dbReference type="Proteomes" id="UP001623591"/>
    </source>
</evidence>
<comment type="function">
    <text evidence="1 6">Required for the transposition of the insertion element.</text>
</comment>
<dbReference type="PANTHER" id="PTHR33217">
    <property type="entry name" value="TRANSPOSASE FOR INSERTION SEQUENCE ELEMENT IS1081"/>
    <property type="match status" value="1"/>
</dbReference>
<evidence type="ECO:0000313" key="7">
    <source>
        <dbReference type="EMBL" id="MFL0248636.1"/>
    </source>
</evidence>
<evidence type="ECO:0000256" key="5">
    <source>
        <dbReference type="ARBA" id="ARBA00023172"/>
    </source>
</evidence>